<dbReference type="InterPro" id="IPR003439">
    <property type="entry name" value="ABC_transporter-like_ATP-bd"/>
</dbReference>
<dbReference type="EMBL" id="FNNC01000005">
    <property type="protein sequence ID" value="SDW80828.1"/>
    <property type="molecule type" value="Genomic_DNA"/>
</dbReference>
<gene>
    <name evidence="5" type="ORF">SAMN05421781_2470</name>
</gene>
<dbReference type="Gene3D" id="3.40.50.300">
    <property type="entry name" value="P-loop containing nucleotide triphosphate hydrolases"/>
    <property type="match status" value="1"/>
</dbReference>
<feature type="domain" description="ABC transporter" evidence="4">
    <location>
        <begin position="5"/>
        <end position="230"/>
    </location>
</feature>
<dbReference type="GO" id="GO:0016887">
    <property type="term" value="F:ATP hydrolysis activity"/>
    <property type="evidence" value="ECO:0007669"/>
    <property type="project" value="InterPro"/>
</dbReference>
<proteinExistence type="predicted"/>
<dbReference type="PANTHER" id="PTHR42939:SF1">
    <property type="entry name" value="ABC TRANSPORTER ATP-BINDING PROTEIN ALBC-RELATED"/>
    <property type="match status" value="1"/>
</dbReference>
<dbReference type="STRING" id="1122204.SAMN05421781_2470"/>
<keyword evidence="6" id="KW-1185">Reference proteome</keyword>
<evidence type="ECO:0000256" key="3">
    <source>
        <dbReference type="ARBA" id="ARBA00022840"/>
    </source>
</evidence>
<dbReference type="Proteomes" id="UP000199488">
    <property type="component" value="Unassembled WGS sequence"/>
</dbReference>
<reference evidence="5 6" key="1">
    <citation type="submission" date="2016-10" db="EMBL/GenBank/DDBJ databases">
        <authorList>
            <person name="de Groot N.N."/>
        </authorList>
    </citation>
    <scope>NUCLEOTIDE SEQUENCE [LARGE SCALE GENOMIC DNA]</scope>
    <source>
        <strain evidence="5 6">DSM 23126</strain>
    </source>
</reference>
<dbReference type="InterPro" id="IPR003593">
    <property type="entry name" value="AAA+_ATPase"/>
</dbReference>
<evidence type="ECO:0000256" key="2">
    <source>
        <dbReference type="ARBA" id="ARBA00022741"/>
    </source>
</evidence>
<accession>A0A1H2WJZ0</accession>
<dbReference type="InterPro" id="IPR051782">
    <property type="entry name" value="ABC_Transporter_VariousFunc"/>
</dbReference>
<protein>
    <submittedName>
        <fullName evidence="5">ABC-2 type transport system ATP-binding protein</fullName>
    </submittedName>
</protein>
<dbReference type="PANTHER" id="PTHR42939">
    <property type="entry name" value="ABC TRANSPORTER ATP-BINDING PROTEIN ALBC-RELATED"/>
    <property type="match status" value="1"/>
</dbReference>
<keyword evidence="2" id="KW-0547">Nucleotide-binding</keyword>
<dbReference type="Pfam" id="PF00005">
    <property type="entry name" value="ABC_tran"/>
    <property type="match status" value="1"/>
</dbReference>
<dbReference type="SMART" id="SM00382">
    <property type="entry name" value="AAA"/>
    <property type="match status" value="1"/>
</dbReference>
<evidence type="ECO:0000313" key="5">
    <source>
        <dbReference type="EMBL" id="SDW80828.1"/>
    </source>
</evidence>
<organism evidence="5 6">
    <name type="scientific">Marinococcus luteus</name>
    <dbReference type="NCBI Taxonomy" id="1122204"/>
    <lineage>
        <taxon>Bacteria</taxon>
        <taxon>Bacillati</taxon>
        <taxon>Bacillota</taxon>
        <taxon>Bacilli</taxon>
        <taxon>Bacillales</taxon>
        <taxon>Bacillaceae</taxon>
        <taxon>Marinococcus</taxon>
    </lineage>
</organism>
<dbReference type="GO" id="GO:0005524">
    <property type="term" value="F:ATP binding"/>
    <property type="evidence" value="ECO:0007669"/>
    <property type="project" value="UniProtKB-KW"/>
</dbReference>
<dbReference type="RefSeq" id="WP_091615556.1">
    <property type="nucleotide sequence ID" value="NZ_FNNC01000005.1"/>
</dbReference>
<dbReference type="CDD" id="cd03230">
    <property type="entry name" value="ABC_DR_subfamily_A"/>
    <property type="match status" value="1"/>
</dbReference>
<dbReference type="InterPro" id="IPR017871">
    <property type="entry name" value="ABC_transporter-like_CS"/>
</dbReference>
<evidence type="ECO:0000313" key="6">
    <source>
        <dbReference type="Proteomes" id="UP000199488"/>
    </source>
</evidence>
<evidence type="ECO:0000256" key="1">
    <source>
        <dbReference type="ARBA" id="ARBA00022448"/>
    </source>
</evidence>
<evidence type="ECO:0000259" key="4">
    <source>
        <dbReference type="PROSITE" id="PS50893"/>
    </source>
</evidence>
<dbReference type="InterPro" id="IPR027417">
    <property type="entry name" value="P-loop_NTPase"/>
</dbReference>
<name>A0A1H2WJZ0_9BACI</name>
<keyword evidence="1" id="KW-0813">Transport</keyword>
<dbReference type="OrthoDB" id="9804819at2"/>
<dbReference type="PROSITE" id="PS00211">
    <property type="entry name" value="ABC_TRANSPORTER_1"/>
    <property type="match status" value="1"/>
</dbReference>
<dbReference type="PROSITE" id="PS50893">
    <property type="entry name" value="ABC_TRANSPORTER_2"/>
    <property type="match status" value="1"/>
</dbReference>
<dbReference type="SUPFAM" id="SSF52540">
    <property type="entry name" value="P-loop containing nucleoside triphosphate hydrolases"/>
    <property type="match status" value="1"/>
</dbReference>
<keyword evidence="3 5" id="KW-0067">ATP-binding</keyword>
<dbReference type="AlphaFoldDB" id="A0A1H2WJZ0"/>
<sequence>MNELVKLEGVSKYFGRHAALEHVDLTIREGETVGFLGPNGSGKSTTIRVMLGLLKKSGGEVKLFGKDAWTEAVDIHKRVAYVPGDVNVWPNLTGGQVIDVLGKLHGDFNEEKRQQLIERFQLDPRKKSKTYSKGNRQKLALITAFASEADLYIFDEPTSGLDPLMASIFRECVRELQQEGKAVLLSSHILAEVEELCDRVSIIKEGKIIESGTLEKLRHLTRISITAETKQTAASLAERSDIHQWKADGLKVHFYVDAEGLAPVMQELAAAGVVSLESRPPTLEEIFLRHYESKAGEAR</sequence>